<dbReference type="GO" id="GO:0006631">
    <property type="term" value="P:fatty acid metabolic process"/>
    <property type="evidence" value="ECO:0007669"/>
    <property type="project" value="UniProtKB-KW"/>
</dbReference>
<evidence type="ECO:0000256" key="8">
    <source>
        <dbReference type="ARBA" id="ARBA00023098"/>
    </source>
</evidence>
<organism evidence="13 14">
    <name type="scientific">Gulbenkiania indica</name>
    <dbReference type="NCBI Taxonomy" id="375574"/>
    <lineage>
        <taxon>Bacteria</taxon>
        <taxon>Pseudomonadati</taxon>
        <taxon>Pseudomonadota</taxon>
        <taxon>Betaproteobacteria</taxon>
        <taxon>Neisseriales</taxon>
        <taxon>Chromobacteriaceae</taxon>
        <taxon>Gulbenkiania</taxon>
    </lineage>
</organism>
<gene>
    <name evidence="13" type="ORF">Ga0061063_2470</name>
</gene>
<accession>A0A0K6H3Y0</accession>
<reference evidence="14" key="1">
    <citation type="submission" date="2015-08" db="EMBL/GenBank/DDBJ databases">
        <authorList>
            <person name="Varghese N."/>
        </authorList>
    </citation>
    <scope>NUCLEOTIDE SEQUENCE [LARGE SCALE GENOMIC DNA]</scope>
    <source>
        <strain evidence="14">DSM 17901</strain>
    </source>
</reference>
<dbReference type="RefSeq" id="WP_055434298.1">
    <property type="nucleotide sequence ID" value="NZ_CYHA01000006.1"/>
</dbReference>
<dbReference type="GO" id="GO:0016717">
    <property type="term" value="F:oxidoreductase activity, acting on paired donors, with oxidation of a pair of donors resulting in the reduction of molecular oxygen to two molecules of water"/>
    <property type="evidence" value="ECO:0007669"/>
    <property type="project" value="InterPro"/>
</dbReference>
<evidence type="ECO:0000259" key="12">
    <source>
        <dbReference type="Pfam" id="PF01610"/>
    </source>
</evidence>
<comment type="similarity">
    <text evidence="2">Belongs to the fatty acid desaturase type 2 family.</text>
</comment>
<evidence type="ECO:0000256" key="5">
    <source>
        <dbReference type="ARBA" id="ARBA00022989"/>
    </source>
</evidence>
<keyword evidence="14" id="KW-1185">Reference proteome</keyword>
<dbReference type="PANTHER" id="PTHR11351">
    <property type="entry name" value="ACYL-COA DESATURASE"/>
    <property type="match status" value="1"/>
</dbReference>
<keyword evidence="4" id="KW-0276">Fatty acid metabolism</keyword>
<evidence type="ECO:0000259" key="11">
    <source>
        <dbReference type="Pfam" id="PF00487"/>
    </source>
</evidence>
<dbReference type="AlphaFoldDB" id="A0A0K6H3Y0"/>
<feature type="domain" description="Transposase IS204/IS1001/IS1096/IS1165 DDE" evidence="12">
    <location>
        <begin position="270"/>
        <end position="394"/>
    </location>
</feature>
<dbReference type="OrthoDB" id="9768289at2"/>
<feature type="transmembrane region" description="Helical" evidence="10">
    <location>
        <begin position="138"/>
        <end position="159"/>
    </location>
</feature>
<keyword evidence="5 10" id="KW-1133">Transmembrane helix</keyword>
<evidence type="ECO:0000256" key="10">
    <source>
        <dbReference type="SAM" id="Phobius"/>
    </source>
</evidence>
<evidence type="ECO:0000256" key="9">
    <source>
        <dbReference type="ARBA" id="ARBA00023136"/>
    </source>
</evidence>
<keyword evidence="3 10" id="KW-0812">Transmembrane</keyword>
<keyword evidence="6" id="KW-0560">Oxidoreductase</keyword>
<evidence type="ECO:0000313" key="14">
    <source>
        <dbReference type="Proteomes" id="UP000243535"/>
    </source>
</evidence>
<dbReference type="Proteomes" id="UP000243535">
    <property type="component" value="Unassembled WGS sequence"/>
</dbReference>
<dbReference type="PANTHER" id="PTHR11351:SF33">
    <property type="entry name" value="DELTA-9 FATTY ACID DESATURASE, DESA"/>
    <property type="match status" value="1"/>
</dbReference>
<evidence type="ECO:0000256" key="4">
    <source>
        <dbReference type="ARBA" id="ARBA00022832"/>
    </source>
</evidence>
<sequence length="398" mass="45911">MQWLNGLIDLPWWGYVLVALGLTHITIASVTIFLHRHQAHRALDLHPIPSHFFRFWLWLTTGMVTKEWAAIHRKHHAKCETAEDPHSPQVLGIKKVLWEGAELYRAASKDRSIMEKFGHGTPDDWLERNVYSKHSAKGIVLMLLINVVLFGPIGLTIWAVQMVWIPFWAAGVVNGLGHYWGYRNFENEDAATNLFPWGILIGGEELHNNHHTFGTSAKLSYKWYEFDIGWMYIRIMEILGLAKVRKVAPKLAVDATQNALDIGLEQLQAVVTNRYAVAARYARELKAVYRSEIERILEAQHRREFGFNPVRKMKVWLKQDAKDTPAVEREQLERLLEKSQVLKTIYTMRQELTRLWERSTLSREQLVKEMQDWCARAEASGIAALQDFAASLRRAAVA</sequence>
<keyword evidence="7" id="KW-0408">Iron</keyword>
<dbReference type="CDD" id="cd03505">
    <property type="entry name" value="Delta9-FADS-like"/>
    <property type="match status" value="1"/>
</dbReference>
<dbReference type="InterPro" id="IPR005804">
    <property type="entry name" value="FA_desaturase_dom"/>
</dbReference>
<feature type="transmembrane region" description="Helical" evidence="10">
    <location>
        <begin position="12"/>
        <end position="34"/>
    </location>
</feature>
<comment type="subcellular location">
    <subcellularLocation>
        <location evidence="1">Membrane</location>
        <topology evidence="1">Multi-pass membrane protein</topology>
    </subcellularLocation>
</comment>
<dbReference type="STRING" id="375574.GCA_001418035_02250"/>
<dbReference type="EMBL" id="CYHA01000006">
    <property type="protein sequence ID" value="CUA85693.1"/>
    <property type="molecule type" value="Genomic_DNA"/>
</dbReference>
<name>A0A0K6H3Y0_9NEIS</name>
<dbReference type="GO" id="GO:0016020">
    <property type="term" value="C:membrane"/>
    <property type="evidence" value="ECO:0007669"/>
    <property type="project" value="UniProtKB-SubCell"/>
</dbReference>
<evidence type="ECO:0000256" key="1">
    <source>
        <dbReference type="ARBA" id="ARBA00004141"/>
    </source>
</evidence>
<feature type="domain" description="Fatty acid desaturase" evidence="11">
    <location>
        <begin position="12"/>
        <end position="214"/>
    </location>
</feature>
<evidence type="ECO:0000256" key="6">
    <source>
        <dbReference type="ARBA" id="ARBA00023002"/>
    </source>
</evidence>
<dbReference type="Pfam" id="PF01610">
    <property type="entry name" value="DDE_Tnp_ISL3"/>
    <property type="match status" value="1"/>
</dbReference>
<proteinExistence type="inferred from homology"/>
<keyword evidence="9 10" id="KW-0472">Membrane</keyword>
<evidence type="ECO:0000256" key="3">
    <source>
        <dbReference type="ARBA" id="ARBA00022692"/>
    </source>
</evidence>
<protein>
    <submittedName>
        <fullName evidence="13">Fatty-acid desaturase</fullName>
    </submittedName>
</protein>
<dbReference type="InterPro" id="IPR015876">
    <property type="entry name" value="Acyl-CoA_DS"/>
</dbReference>
<evidence type="ECO:0000313" key="13">
    <source>
        <dbReference type="EMBL" id="CUA85693.1"/>
    </source>
</evidence>
<dbReference type="Pfam" id="PF00487">
    <property type="entry name" value="FA_desaturase"/>
    <property type="match status" value="1"/>
</dbReference>
<dbReference type="InterPro" id="IPR002560">
    <property type="entry name" value="Transposase_DDE"/>
</dbReference>
<evidence type="ECO:0000256" key="7">
    <source>
        <dbReference type="ARBA" id="ARBA00023004"/>
    </source>
</evidence>
<keyword evidence="8" id="KW-0443">Lipid metabolism</keyword>
<evidence type="ECO:0000256" key="2">
    <source>
        <dbReference type="ARBA" id="ARBA00008749"/>
    </source>
</evidence>